<feature type="compositionally biased region" description="Low complexity" evidence="1">
    <location>
        <begin position="38"/>
        <end position="64"/>
    </location>
</feature>
<evidence type="ECO:0000256" key="1">
    <source>
        <dbReference type="SAM" id="MobiDB-lite"/>
    </source>
</evidence>
<dbReference type="RefSeq" id="WP_344282649.1">
    <property type="nucleotide sequence ID" value="NZ_BAAAKV010000066.1"/>
</dbReference>
<organism evidence="2 3">
    <name type="scientific">Streptomyces hebeiensis</name>
    <dbReference type="NCBI Taxonomy" id="229486"/>
    <lineage>
        <taxon>Bacteria</taxon>
        <taxon>Bacillati</taxon>
        <taxon>Actinomycetota</taxon>
        <taxon>Actinomycetes</taxon>
        <taxon>Kitasatosporales</taxon>
        <taxon>Streptomycetaceae</taxon>
        <taxon>Streptomyces</taxon>
    </lineage>
</organism>
<feature type="region of interest" description="Disordered" evidence="1">
    <location>
        <begin position="36"/>
        <end position="78"/>
    </location>
</feature>
<gene>
    <name evidence="2" type="ORF">GCM10009654_56710</name>
</gene>
<dbReference type="EMBL" id="BAAAKV010000066">
    <property type="protein sequence ID" value="GAA1191997.1"/>
    <property type="molecule type" value="Genomic_DNA"/>
</dbReference>
<protein>
    <submittedName>
        <fullName evidence="2">Uncharacterized protein</fullName>
    </submittedName>
</protein>
<evidence type="ECO:0000313" key="2">
    <source>
        <dbReference type="EMBL" id="GAA1191997.1"/>
    </source>
</evidence>
<proteinExistence type="predicted"/>
<dbReference type="Proteomes" id="UP001501371">
    <property type="component" value="Unassembled WGS sequence"/>
</dbReference>
<evidence type="ECO:0000313" key="3">
    <source>
        <dbReference type="Proteomes" id="UP001501371"/>
    </source>
</evidence>
<reference evidence="3" key="1">
    <citation type="journal article" date="2019" name="Int. J. Syst. Evol. Microbiol.">
        <title>The Global Catalogue of Microorganisms (GCM) 10K type strain sequencing project: providing services to taxonomists for standard genome sequencing and annotation.</title>
        <authorList>
            <consortium name="The Broad Institute Genomics Platform"/>
            <consortium name="The Broad Institute Genome Sequencing Center for Infectious Disease"/>
            <person name="Wu L."/>
            <person name="Ma J."/>
        </authorList>
    </citation>
    <scope>NUCLEOTIDE SEQUENCE [LARGE SCALE GENOMIC DNA]</scope>
    <source>
        <strain evidence="3">JCM 12696</strain>
    </source>
</reference>
<sequence>MRHDADQKEVAAAHHASLECLDGQIEARLTNATDDLLSESSPLRSTSGSSSSLTAGAATGVSGADQAPRSRWRFGVPW</sequence>
<accession>A0ABP4FMT1</accession>
<keyword evidence="3" id="KW-1185">Reference proteome</keyword>
<name>A0ABP4FMT1_9ACTN</name>
<comment type="caution">
    <text evidence="2">The sequence shown here is derived from an EMBL/GenBank/DDBJ whole genome shotgun (WGS) entry which is preliminary data.</text>
</comment>